<dbReference type="EMBL" id="VSSQ01029476">
    <property type="protein sequence ID" value="MPM79627.1"/>
    <property type="molecule type" value="Genomic_DNA"/>
</dbReference>
<evidence type="ECO:0000313" key="1">
    <source>
        <dbReference type="EMBL" id="MPM79627.1"/>
    </source>
</evidence>
<gene>
    <name evidence="1" type="ORF">SDC9_126666</name>
</gene>
<name>A0A645CRT2_9ZZZZ</name>
<dbReference type="AlphaFoldDB" id="A0A645CRT2"/>
<proteinExistence type="predicted"/>
<accession>A0A645CRT2</accession>
<dbReference type="InterPro" id="IPR036188">
    <property type="entry name" value="FAD/NAD-bd_sf"/>
</dbReference>
<dbReference type="SUPFAM" id="SSF51905">
    <property type="entry name" value="FAD/NAD(P)-binding domain"/>
    <property type="match status" value="1"/>
</dbReference>
<organism evidence="1">
    <name type="scientific">bioreactor metagenome</name>
    <dbReference type="NCBI Taxonomy" id="1076179"/>
    <lineage>
        <taxon>unclassified sequences</taxon>
        <taxon>metagenomes</taxon>
        <taxon>ecological metagenomes</taxon>
    </lineage>
</organism>
<comment type="caution">
    <text evidence="1">The sequence shown here is derived from an EMBL/GenBank/DDBJ whole genome shotgun (WGS) entry which is preliminary data.</text>
</comment>
<protein>
    <submittedName>
        <fullName evidence="1">Uncharacterized protein</fullName>
    </submittedName>
</protein>
<sequence length="57" mass="6247">MYYPEIKLYANKPAYLDENFRVTEDIWFAGDGAGTSRGITGAWASGIRSAEGMLATL</sequence>
<reference evidence="1" key="1">
    <citation type="submission" date="2019-08" db="EMBL/GenBank/DDBJ databases">
        <authorList>
            <person name="Kucharzyk K."/>
            <person name="Murdoch R.W."/>
            <person name="Higgins S."/>
            <person name="Loffler F."/>
        </authorList>
    </citation>
    <scope>NUCLEOTIDE SEQUENCE</scope>
</reference>